<dbReference type="CTD" id="20326561"/>
<accession>A0A074YTA2</accession>
<protein>
    <submittedName>
        <fullName evidence="1">Uncharacterized protein</fullName>
    </submittedName>
</protein>
<evidence type="ECO:0000313" key="2">
    <source>
        <dbReference type="Proteomes" id="UP000054324"/>
    </source>
</evidence>
<dbReference type="GeneID" id="20326561"/>
<organism evidence="1 2">
    <name type="scientific">Opisthorchis viverrini</name>
    <name type="common">Southeast Asian liver fluke</name>
    <dbReference type="NCBI Taxonomy" id="6198"/>
    <lineage>
        <taxon>Eukaryota</taxon>
        <taxon>Metazoa</taxon>
        <taxon>Spiralia</taxon>
        <taxon>Lophotrochozoa</taxon>
        <taxon>Platyhelminthes</taxon>
        <taxon>Trematoda</taxon>
        <taxon>Digenea</taxon>
        <taxon>Opisthorchiida</taxon>
        <taxon>Opisthorchiata</taxon>
        <taxon>Opisthorchiidae</taxon>
        <taxon>Opisthorchis</taxon>
    </lineage>
</organism>
<dbReference type="Proteomes" id="UP000054324">
    <property type="component" value="Unassembled WGS sequence"/>
</dbReference>
<dbReference type="RefSeq" id="XP_009178227.1">
    <property type="nucleotide sequence ID" value="XM_009179963.1"/>
</dbReference>
<dbReference type="EMBL" id="KL617128">
    <property type="protein sequence ID" value="KER18026.1"/>
    <property type="molecule type" value="Genomic_DNA"/>
</dbReference>
<dbReference type="AlphaFoldDB" id="A0A074YTA2"/>
<reference evidence="1 2" key="1">
    <citation type="submission" date="2013-11" db="EMBL/GenBank/DDBJ databases">
        <title>Opisthorchis viverrini - life in the bile duct.</title>
        <authorList>
            <person name="Young N.D."/>
            <person name="Nagarajan N."/>
            <person name="Lin S.J."/>
            <person name="Korhonen P.K."/>
            <person name="Jex A.R."/>
            <person name="Hall R.S."/>
            <person name="Safavi-Hemami H."/>
            <person name="Kaewkong W."/>
            <person name="Bertrand D."/>
            <person name="Gao S."/>
            <person name="Seet Q."/>
            <person name="Wongkham S."/>
            <person name="Teh B.T."/>
            <person name="Wongkham C."/>
            <person name="Intapan P.M."/>
            <person name="Maleewong W."/>
            <person name="Yang X."/>
            <person name="Hu M."/>
            <person name="Wang Z."/>
            <person name="Hofmann A."/>
            <person name="Sternberg P.W."/>
            <person name="Tan P."/>
            <person name="Wang J."/>
            <person name="Gasser R.B."/>
        </authorList>
    </citation>
    <scope>NUCLEOTIDE SEQUENCE [LARGE SCALE GENOMIC DNA]</scope>
</reference>
<dbReference type="KEGG" id="ovi:T265_12393"/>
<evidence type="ECO:0000313" key="1">
    <source>
        <dbReference type="EMBL" id="KER18026.1"/>
    </source>
</evidence>
<gene>
    <name evidence="1" type="ORF">T265_12393</name>
</gene>
<keyword evidence="2" id="KW-1185">Reference proteome</keyword>
<proteinExistence type="predicted"/>
<name>A0A074YTA2_OPIVI</name>
<sequence>MHTTSTAKQYAPSCSILKCIIPSSPGADPKSCFFECAAELDVATIRRTVFGGIVLGPDGALIYSSTGHLKCWMNHFELQPVWSPRPSVLLTAAAASVTRLVKVNSLSIS</sequence>